<proteinExistence type="predicted"/>
<comment type="caution">
    <text evidence="2">The sequence shown here is derived from an EMBL/GenBank/DDBJ whole genome shotgun (WGS) entry which is preliminary data.</text>
</comment>
<keyword evidence="3" id="KW-1185">Reference proteome</keyword>
<evidence type="ECO:0000259" key="1">
    <source>
        <dbReference type="PROSITE" id="PS51833"/>
    </source>
</evidence>
<dbReference type="SUPFAM" id="SSF109604">
    <property type="entry name" value="HD-domain/PDEase-like"/>
    <property type="match status" value="1"/>
</dbReference>
<dbReference type="AlphaFoldDB" id="A0A373FGH1"/>
<dbReference type="InterPro" id="IPR052340">
    <property type="entry name" value="RNase_Y/CdgJ"/>
</dbReference>
<evidence type="ECO:0000313" key="3">
    <source>
        <dbReference type="Proteomes" id="UP000261948"/>
    </source>
</evidence>
<sequence>MVQSVLSSLTLGYRPLWGRARRLAGIQLYVHEDPGASADMAHLLRSLDEIWSSQAPPLLISPQSRQVLCSLLETAPRGSPWIEVRGDWLQQDEGIYALVQKAHARGLMMVWGGALADVPDADMARCFASSLLSLPSEGAAGMANTVRAGAPDRAAEKEKESAPGFFAAQPLQLLGGQMYEGLQSLELARACLDAHEAGAIAGWPVADTMQAYRLQQPQPSRDALFRLMKAIDKEQPLDVMEQILGSDPVLAYRFMLYTNSAALGLRRGVDSLRRGLVMLGLGTLERWLADQLPHACTEQDLIPLRTQIVMRARLAELLIEAGISLELQREVYLCSLFSQLDLLLHEPVANILRRTPLNERIFDGIVSRSGPYAAVLQMSQALEGADAAPIRHLREQEQWQAEDLNRLLLRMLSELKLGMPQSAS</sequence>
<dbReference type="PANTHER" id="PTHR33525:SF4">
    <property type="entry name" value="CYCLIC DI-GMP PHOSPHODIESTERASE CDGJ"/>
    <property type="match status" value="1"/>
</dbReference>
<accession>A0A373FGH1</accession>
<gene>
    <name evidence="2" type="ORF">DZC30_15555</name>
</gene>
<dbReference type="Proteomes" id="UP000261948">
    <property type="component" value="Unassembled WGS sequence"/>
</dbReference>
<dbReference type="Gene3D" id="1.10.3210.10">
    <property type="entry name" value="Hypothetical protein af1432"/>
    <property type="match status" value="1"/>
</dbReference>
<reference evidence="2 3" key="1">
    <citation type="submission" date="2018-08" db="EMBL/GenBank/DDBJ databases">
        <title>Comamonas testosteroni strain SWCO2.</title>
        <authorList>
            <person name="Jiang N."/>
            <person name="Zhang X.Z."/>
        </authorList>
    </citation>
    <scope>NUCLEOTIDE SEQUENCE [LARGE SCALE GENOMIC DNA]</scope>
    <source>
        <strain evidence="2 3">SWCO2</strain>
    </source>
</reference>
<protein>
    <submittedName>
        <fullName evidence="2">HDOD domain-containing protein</fullName>
    </submittedName>
</protein>
<dbReference type="PROSITE" id="PS51833">
    <property type="entry name" value="HDOD"/>
    <property type="match status" value="1"/>
</dbReference>
<dbReference type="Pfam" id="PF08668">
    <property type="entry name" value="HDOD"/>
    <property type="match status" value="1"/>
</dbReference>
<dbReference type="EMBL" id="QURR01000020">
    <property type="protein sequence ID" value="RGE43236.1"/>
    <property type="molecule type" value="Genomic_DNA"/>
</dbReference>
<dbReference type="OrthoDB" id="9804751at2"/>
<evidence type="ECO:0000313" key="2">
    <source>
        <dbReference type="EMBL" id="RGE43236.1"/>
    </source>
</evidence>
<organism evidence="2 3">
    <name type="scientific">Comamonas testosteroni</name>
    <name type="common">Pseudomonas testosteroni</name>
    <dbReference type="NCBI Taxonomy" id="285"/>
    <lineage>
        <taxon>Bacteria</taxon>
        <taxon>Pseudomonadati</taxon>
        <taxon>Pseudomonadota</taxon>
        <taxon>Betaproteobacteria</taxon>
        <taxon>Burkholderiales</taxon>
        <taxon>Comamonadaceae</taxon>
        <taxon>Comamonas</taxon>
    </lineage>
</organism>
<dbReference type="PANTHER" id="PTHR33525">
    <property type="match status" value="1"/>
</dbReference>
<name>A0A373FGH1_COMTE</name>
<feature type="domain" description="HDOD" evidence="1">
    <location>
        <begin position="217"/>
        <end position="415"/>
    </location>
</feature>
<dbReference type="InterPro" id="IPR013976">
    <property type="entry name" value="HDOD"/>
</dbReference>